<evidence type="ECO:0000313" key="1">
    <source>
        <dbReference type="EMBL" id="CAE8743189.1"/>
    </source>
</evidence>
<evidence type="ECO:0000313" key="2">
    <source>
        <dbReference type="Proteomes" id="UP000626109"/>
    </source>
</evidence>
<sequence>MHLPRLGGKDSLQQHPPKHLPASPLRQQCCCASLFVLLCLCNPLTAQAGIIVPASTVPKIVIPGFVECTDDEHSEWQYFRGLFKAVLEETLSRQAPEEREKQPAFPAYHEELLLEAQAVYHKWKGMQHRAFEDYPPGAAVFYHQCHFGERSNYCLYGHVAALVYLAKYVHPSQSQDLVRSALRLLHWNHCLDYMESSSWGVTVLDLWDMAQGFSYPQVTMLHQYMGFGPSPQSVSSDTAGGVASLEQNKEPAGKPGFWIFEFGSHKALSNEPVAMLRHALPDFEVLHQNFVQPYEGRAEVFIHPFEQSCSPNCEYQQDSVPYIFPVVEDMEESRLGFRSFVLGQYLVKPEVRKASLFLCTNPMYYCNFFTEFNKTVLGYFGLPLHYMVPQEHWAKWTKDFVALASQPKSFFVSNNPLHAEQVVWQTGRRIPLLRPVVLYRDEVYNPTRENDILLPEPRDACVLNCLIRAFTPEGYPLKFFGKADTDRTFQAFTSFRAVVLFPHDFALMTFYELYAMGVPIFMPSHMSKYLFPYSATVPLLDYVPSDVQQGCEGCEERAPYSPMNLNSGAALKHWVNKVDFFVLPEVQLFPSIAGLLDALPRADVHAISQRMRENRQSRLDDGLGFWRRVTESTFRDGLVELPRS</sequence>
<accession>A0A813M063</accession>
<gene>
    <name evidence="1" type="ORF">PGLA2088_LOCUS51282</name>
</gene>
<dbReference type="AlphaFoldDB" id="A0A813M063"/>
<name>A0A813M063_POLGL</name>
<reference evidence="1" key="1">
    <citation type="submission" date="2021-02" db="EMBL/GenBank/DDBJ databases">
        <authorList>
            <person name="Dougan E. K."/>
            <person name="Rhodes N."/>
            <person name="Thang M."/>
            <person name="Chan C."/>
        </authorList>
    </citation>
    <scope>NUCLEOTIDE SEQUENCE</scope>
</reference>
<comment type="caution">
    <text evidence="1">The sequence shown here is derived from an EMBL/GenBank/DDBJ whole genome shotgun (WGS) entry which is preliminary data.</text>
</comment>
<dbReference type="EMBL" id="CAJNNW010037606">
    <property type="protein sequence ID" value="CAE8743189.1"/>
    <property type="molecule type" value="Genomic_DNA"/>
</dbReference>
<organism evidence="1 2">
    <name type="scientific">Polarella glacialis</name>
    <name type="common">Dinoflagellate</name>
    <dbReference type="NCBI Taxonomy" id="89957"/>
    <lineage>
        <taxon>Eukaryota</taxon>
        <taxon>Sar</taxon>
        <taxon>Alveolata</taxon>
        <taxon>Dinophyceae</taxon>
        <taxon>Suessiales</taxon>
        <taxon>Suessiaceae</taxon>
        <taxon>Polarella</taxon>
    </lineage>
</organism>
<dbReference type="Proteomes" id="UP000626109">
    <property type="component" value="Unassembled WGS sequence"/>
</dbReference>
<protein>
    <submittedName>
        <fullName evidence="1">Uncharacterized protein</fullName>
    </submittedName>
</protein>
<proteinExistence type="predicted"/>